<evidence type="ECO:0000256" key="4">
    <source>
        <dbReference type="ARBA" id="ARBA00022692"/>
    </source>
</evidence>
<keyword evidence="11" id="KW-1185">Reference proteome</keyword>
<dbReference type="InterPro" id="IPR036259">
    <property type="entry name" value="MFS_trans_sf"/>
</dbReference>
<evidence type="ECO:0000256" key="8">
    <source>
        <dbReference type="SAM" id="Phobius"/>
    </source>
</evidence>
<accession>A0ABV6B4W6</accession>
<feature type="transmembrane region" description="Helical" evidence="8">
    <location>
        <begin position="315"/>
        <end position="338"/>
    </location>
</feature>
<feature type="transmembrane region" description="Helical" evidence="8">
    <location>
        <begin position="384"/>
        <end position="402"/>
    </location>
</feature>
<organism evidence="10 11">
    <name type="scientific">Deinococcus oregonensis</name>
    <dbReference type="NCBI Taxonomy" id="1805970"/>
    <lineage>
        <taxon>Bacteria</taxon>
        <taxon>Thermotogati</taxon>
        <taxon>Deinococcota</taxon>
        <taxon>Deinococci</taxon>
        <taxon>Deinococcales</taxon>
        <taxon>Deinococcaceae</taxon>
        <taxon>Deinococcus</taxon>
    </lineage>
</organism>
<dbReference type="PANTHER" id="PTHR43266:SF2">
    <property type="entry name" value="MAJOR FACILITATOR SUPERFAMILY (MFS) PROFILE DOMAIN-CONTAINING PROTEIN"/>
    <property type="match status" value="1"/>
</dbReference>
<feature type="transmembrane region" description="Helical" evidence="8">
    <location>
        <begin position="350"/>
        <end position="372"/>
    </location>
</feature>
<comment type="subcellular location">
    <subcellularLocation>
        <location evidence="1">Cell membrane</location>
        <topology evidence="1">Multi-pass membrane protein</topology>
    </subcellularLocation>
</comment>
<dbReference type="RefSeq" id="WP_380016081.1">
    <property type="nucleotide sequence ID" value="NZ_JBHLYR010000065.1"/>
</dbReference>
<dbReference type="EMBL" id="JBHLYR010000065">
    <property type="protein sequence ID" value="MFB9994787.1"/>
    <property type="molecule type" value="Genomic_DNA"/>
</dbReference>
<dbReference type="Proteomes" id="UP001589733">
    <property type="component" value="Unassembled WGS sequence"/>
</dbReference>
<evidence type="ECO:0000256" key="5">
    <source>
        <dbReference type="ARBA" id="ARBA00022989"/>
    </source>
</evidence>
<feature type="transmembrane region" description="Helical" evidence="8">
    <location>
        <begin position="12"/>
        <end position="36"/>
    </location>
</feature>
<evidence type="ECO:0000256" key="7">
    <source>
        <dbReference type="SAM" id="MobiDB-lite"/>
    </source>
</evidence>
<dbReference type="PANTHER" id="PTHR43266">
    <property type="entry name" value="MACROLIDE-EFFLUX PROTEIN"/>
    <property type="match status" value="1"/>
</dbReference>
<evidence type="ECO:0000256" key="3">
    <source>
        <dbReference type="ARBA" id="ARBA00022475"/>
    </source>
</evidence>
<proteinExistence type="predicted"/>
<keyword evidence="4 8" id="KW-0812">Transmembrane</keyword>
<evidence type="ECO:0000256" key="1">
    <source>
        <dbReference type="ARBA" id="ARBA00004651"/>
    </source>
</evidence>
<dbReference type="InterPro" id="IPR020846">
    <property type="entry name" value="MFS_dom"/>
</dbReference>
<keyword evidence="3" id="KW-1003">Cell membrane</keyword>
<feature type="transmembrane region" description="Helical" evidence="8">
    <location>
        <begin position="225"/>
        <end position="243"/>
    </location>
</feature>
<evidence type="ECO:0000313" key="10">
    <source>
        <dbReference type="EMBL" id="MFB9994787.1"/>
    </source>
</evidence>
<sequence>MLTLLNRPNFRWLWLGEVISLIGDRALLLALPYFVYRETGSTLATALLALSFYLPGLLFSSFAGVLADRWNRQRVLVSTHLIQGLIVGLLLLAPQPGLLWVAYAVTFAELSVSTLSSPVAGALLPSLVAPGDLIQANANLSLGTTSARLLGPVVGGLLIANLGIPGVVLFDAASFGLSALCFAQLRIPAFPAAPRTSSKVSLTRTWREMGLEWRAGVAVIRRSRVILALLAVLSLTSLGGSLVDPFYTPFLLSVLQADARTTGLLSTVGGLGALLGSALSGRWGGRFPARVLVAYGTLLVGALMLWMYSQSSLPLMFGLVFVLGVPMVASNVALSTMIQTVTPEVYRGRVYGTLGTTNALVGVLATATAGLIGEQVGTVQMLRLAAGITLLGGVVALACLPAPDPEAGPVSLTTDEDPAAGMRPSSAGDLPQ</sequence>
<gene>
    <name evidence="10" type="ORF">ACFFLM_22795</name>
</gene>
<dbReference type="Pfam" id="PF05977">
    <property type="entry name" value="MFS_3"/>
    <property type="match status" value="1"/>
</dbReference>
<evidence type="ECO:0000313" key="11">
    <source>
        <dbReference type="Proteomes" id="UP001589733"/>
    </source>
</evidence>
<dbReference type="Gene3D" id="1.20.1250.20">
    <property type="entry name" value="MFS general substrate transporter like domains"/>
    <property type="match status" value="1"/>
</dbReference>
<evidence type="ECO:0000256" key="2">
    <source>
        <dbReference type="ARBA" id="ARBA00022448"/>
    </source>
</evidence>
<feature type="transmembrane region" description="Helical" evidence="8">
    <location>
        <begin position="42"/>
        <end position="63"/>
    </location>
</feature>
<evidence type="ECO:0000259" key="9">
    <source>
        <dbReference type="PROSITE" id="PS50850"/>
    </source>
</evidence>
<comment type="caution">
    <text evidence="10">The sequence shown here is derived from an EMBL/GenBank/DDBJ whole genome shotgun (WGS) entry which is preliminary data.</text>
</comment>
<feature type="transmembrane region" description="Helical" evidence="8">
    <location>
        <begin position="263"/>
        <end position="280"/>
    </location>
</feature>
<keyword evidence="5 8" id="KW-1133">Transmembrane helix</keyword>
<dbReference type="SUPFAM" id="SSF103473">
    <property type="entry name" value="MFS general substrate transporter"/>
    <property type="match status" value="1"/>
</dbReference>
<reference evidence="10 11" key="1">
    <citation type="submission" date="2024-09" db="EMBL/GenBank/DDBJ databases">
        <authorList>
            <person name="Sun Q."/>
            <person name="Mori K."/>
        </authorList>
    </citation>
    <scope>NUCLEOTIDE SEQUENCE [LARGE SCALE GENOMIC DNA]</scope>
    <source>
        <strain evidence="10 11">JCM 13503</strain>
    </source>
</reference>
<evidence type="ECO:0000256" key="6">
    <source>
        <dbReference type="ARBA" id="ARBA00023136"/>
    </source>
</evidence>
<feature type="transmembrane region" description="Helical" evidence="8">
    <location>
        <begin position="149"/>
        <end position="170"/>
    </location>
</feature>
<feature type="domain" description="Major facilitator superfamily (MFS) profile" evidence="9">
    <location>
        <begin position="9"/>
        <end position="404"/>
    </location>
</feature>
<dbReference type="InterPro" id="IPR010290">
    <property type="entry name" value="TM_effector"/>
</dbReference>
<protein>
    <submittedName>
        <fullName evidence="10">MFS transporter</fullName>
    </submittedName>
</protein>
<dbReference type="PROSITE" id="PS50850">
    <property type="entry name" value="MFS"/>
    <property type="match status" value="1"/>
</dbReference>
<keyword evidence="6 8" id="KW-0472">Membrane</keyword>
<dbReference type="CDD" id="cd06173">
    <property type="entry name" value="MFS_MefA_like"/>
    <property type="match status" value="1"/>
</dbReference>
<feature type="region of interest" description="Disordered" evidence="7">
    <location>
        <begin position="406"/>
        <end position="432"/>
    </location>
</feature>
<keyword evidence="2" id="KW-0813">Transport</keyword>
<feature type="transmembrane region" description="Helical" evidence="8">
    <location>
        <begin position="292"/>
        <end position="309"/>
    </location>
</feature>
<name>A0ABV6B4W6_9DEIO</name>